<gene>
    <name evidence="3" type="ORF">FA09DRAFT_299013</name>
</gene>
<evidence type="ECO:0000256" key="1">
    <source>
        <dbReference type="SAM" id="Phobius"/>
    </source>
</evidence>
<organism evidence="3 4">
    <name type="scientific">Tilletiopsis washingtonensis</name>
    <dbReference type="NCBI Taxonomy" id="58919"/>
    <lineage>
        <taxon>Eukaryota</taxon>
        <taxon>Fungi</taxon>
        <taxon>Dikarya</taxon>
        <taxon>Basidiomycota</taxon>
        <taxon>Ustilaginomycotina</taxon>
        <taxon>Exobasidiomycetes</taxon>
        <taxon>Entylomatales</taxon>
        <taxon>Entylomatales incertae sedis</taxon>
        <taxon>Tilletiopsis</taxon>
    </lineage>
</organism>
<sequence>TALYQSQQSEMAAQDGQLDALSLSIARQRELGIQMGDELELHGQLLEEMDTAVDSTANRLGRAQGRMDTLERSLKQNTSSYVIGMLIVSLILIIYFFK</sequence>
<dbReference type="PROSITE" id="PS50192">
    <property type="entry name" value="T_SNARE"/>
    <property type="match status" value="1"/>
</dbReference>
<name>A0A316ZAB7_9BASI</name>
<dbReference type="EMBL" id="KZ819296">
    <property type="protein sequence ID" value="PWN97143.1"/>
    <property type="molecule type" value="Genomic_DNA"/>
</dbReference>
<accession>A0A316ZAB7</accession>
<evidence type="ECO:0000259" key="2">
    <source>
        <dbReference type="PROSITE" id="PS50192"/>
    </source>
</evidence>
<evidence type="ECO:0000313" key="4">
    <source>
        <dbReference type="Proteomes" id="UP000245946"/>
    </source>
</evidence>
<feature type="non-terminal residue" evidence="3">
    <location>
        <position position="1"/>
    </location>
</feature>
<proteinExistence type="predicted"/>
<keyword evidence="1" id="KW-0472">Membrane</keyword>
<dbReference type="AlphaFoldDB" id="A0A316ZAB7"/>
<dbReference type="RefSeq" id="XP_025597422.1">
    <property type="nucleotide sequence ID" value="XM_025740268.1"/>
</dbReference>
<reference evidence="3 4" key="1">
    <citation type="journal article" date="2018" name="Mol. Biol. Evol.">
        <title>Broad Genomic Sampling Reveals a Smut Pathogenic Ancestry of the Fungal Clade Ustilaginomycotina.</title>
        <authorList>
            <person name="Kijpornyongpan T."/>
            <person name="Mondo S.J."/>
            <person name="Barry K."/>
            <person name="Sandor L."/>
            <person name="Lee J."/>
            <person name="Lipzen A."/>
            <person name="Pangilinan J."/>
            <person name="LaButti K."/>
            <person name="Hainaut M."/>
            <person name="Henrissat B."/>
            <person name="Grigoriev I.V."/>
            <person name="Spatafora J.W."/>
            <person name="Aime M.C."/>
        </authorList>
    </citation>
    <scope>NUCLEOTIDE SEQUENCE [LARGE SCALE GENOMIC DNA]</scope>
    <source>
        <strain evidence="3 4">MCA 4186</strain>
    </source>
</reference>
<dbReference type="OrthoDB" id="244190at2759"/>
<dbReference type="CDD" id="cd15859">
    <property type="entry name" value="SNARE_SYN8"/>
    <property type="match status" value="1"/>
</dbReference>
<protein>
    <recommendedName>
        <fullName evidence="2">t-SNARE coiled-coil homology domain-containing protein</fullName>
    </recommendedName>
</protein>
<keyword evidence="1" id="KW-0812">Transmembrane</keyword>
<dbReference type="Gene3D" id="1.20.5.110">
    <property type="match status" value="1"/>
</dbReference>
<dbReference type="Pfam" id="PF05739">
    <property type="entry name" value="SNARE"/>
    <property type="match status" value="1"/>
</dbReference>
<dbReference type="InterPro" id="IPR000727">
    <property type="entry name" value="T_SNARE_dom"/>
</dbReference>
<keyword evidence="1" id="KW-1133">Transmembrane helix</keyword>
<keyword evidence="4" id="KW-1185">Reference proteome</keyword>
<dbReference type="SUPFAM" id="SSF58038">
    <property type="entry name" value="SNARE fusion complex"/>
    <property type="match status" value="1"/>
</dbReference>
<dbReference type="GeneID" id="37267814"/>
<dbReference type="SMART" id="SM00397">
    <property type="entry name" value="t_SNARE"/>
    <property type="match status" value="1"/>
</dbReference>
<feature type="domain" description="T-SNARE coiled-coil homology" evidence="2">
    <location>
        <begin position="8"/>
        <end position="70"/>
    </location>
</feature>
<dbReference type="STRING" id="58919.A0A316ZAB7"/>
<feature type="transmembrane region" description="Helical" evidence="1">
    <location>
        <begin position="78"/>
        <end position="97"/>
    </location>
</feature>
<dbReference type="Proteomes" id="UP000245946">
    <property type="component" value="Unassembled WGS sequence"/>
</dbReference>
<evidence type="ECO:0000313" key="3">
    <source>
        <dbReference type="EMBL" id="PWN97143.1"/>
    </source>
</evidence>